<keyword evidence="3" id="KW-0804">Transcription</keyword>
<keyword evidence="6" id="KW-1185">Reference proteome</keyword>
<gene>
    <name evidence="5" type="ORF">SAMN05428998_12921</name>
</gene>
<dbReference type="Pfam" id="PF12833">
    <property type="entry name" value="HTH_18"/>
    <property type="match status" value="1"/>
</dbReference>
<dbReference type="SMART" id="SM00342">
    <property type="entry name" value="HTH_ARAC"/>
    <property type="match status" value="1"/>
</dbReference>
<evidence type="ECO:0000313" key="5">
    <source>
        <dbReference type="EMBL" id="SMF69814.1"/>
    </source>
</evidence>
<dbReference type="InterPro" id="IPR009057">
    <property type="entry name" value="Homeodomain-like_sf"/>
</dbReference>
<evidence type="ECO:0000256" key="1">
    <source>
        <dbReference type="ARBA" id="ARBA00023015"/>
    </source>
</evidence>
<dbReference type="Gene3D" id="1.10.10.60">
    <property type="entry name" value="Homeodomain-like"/>
    <property type="match status" value="1"/>
</dbReference>
<sequence length="307" mass="33948">MEPLDELRDLIRRHCGGGLCHSPLSGLTLMRSDATTAPMHGFYQPRFCVVAQGCKRVLLGERLFDYRAGDYFLVSVDLPVSGEIVEASPERPYLACSLDLEPATLAALLLELPEAAPDLPAVDGATAGMAMHGLTPELLDPLLRLLRLLDRPQEIPVLAPLARQEILFRLLLGRQGAMLRQIALAGSRISQVGRAIDWIQRHYAETLRIEALAEVAGMSASSLHRHFKAVTALSPLQFQKRIRLQEARRQLLARQASAGSIAFAVGYESQSQFSREYSRLFGAPPRRDAARLRQASVEEREEVAQPL</sequence>
<evidence type="ECO:0000259" key="4">
    <source>
        <dbReference type="PROSITE" id="PS01124"/>
    </source>
</evidence>
<keyword evidence="1" id="KW-0805">Transcription regulation</keyword>
<evidence type="ECO:0000313" key="6">
    <source>
        <dbReference type="Proteomes" id="UP000192917"/>
    </source>
</evidence>
<dbReference type="PANTHER" id="PTHR43436:SF1">
    <property type="entry name" value="TRANSCRIPTIONAL REGULATORY PROTEIN"/>
    <property type="match status" value="1"/>
</dbReference>
<dbReference type="InterPro" id="IPR009594">
    <property type="entry name" value="Tscrpt_reg_HTH_AraC_N"/>
</dbReference>
<dbReference type="STRING" id="560819.SAMN05428998_12921"/>
<dbReference type="SUPFAM" id="SSF51215">
    <property type="entry name" value="Regulatory protein AraC"/>
    <property type="match status" value="1"/>
</dbReference>
<accession>A0A1Y6CK00</accession>
<dbReference type="RefSeq" id="WP_089229803.1">
    <property type="nucleotide sequence ID" value="NZ_FWZX01000029.1"/>
</dbReference>
<dbReference type="Proteomes" id="UP000192917">
    <property type="component" value="Unassembled WGS sequence"/>
</dbReference>
<name>A0A1Y6CK00_9PROT</name>
<dbReference type="EMBL" id="FWZX01000029">
    <property type="protein sequence ID" value="SMF69814.1"/>
    <property type="molecule type" value="Genomic_DNA"/>
</dbReference>
<organism evidence="5 6">
    <name type="scientific">Tistlia consotensis USBA 355</name>
    <dbReference type="NCBI Taxonomy" id="560819"/>
    <lineage>
        <taxon>Bacteria</taxon>
        <taxon>Pseudomonadati</taxon>
        <taxon>Pseudomonadota</taxon>
        <taxon>Alphaproteobacteria</taxon>
        <taxon>Rhodospirillales</taxon>
        <taxon>Rhodovibrionaceae</taxon>
        <taxon>Tistlia</taxon>
    </lineage>
</organism>
<evidence type="ECO:0000256" key="3">
    <source>
        <dbReference type="ARBA" id="ARBA00023163"/>
    </source>
</evidence>
<dbReference type="GO" id="GO:0003700">
    <property type="term" value="F:DNA-binding transcription factor activity"/>
    <property type="evidence" value="ECO:0007669"/>
    <property type="project" value="InterPro"/>
</dbReference>
<dbReference type="SUPFAM" id="SSF46689">
    <property type="entry name" value="Homeodomain-like"/>
    <property type="match status" value="2"/>
</dbReference>
<dbReference type="InterPro" id="IPR037923">
    <property type="entry name" value="HTH-like"/>
</dbReference>
<protein>
    <submittedName>
        <fullName evidence="5">AraC-type DNA-binding protein</fullName>
    </submittedName>
</protein>
<dbReference type="PROSITE" id="PS01124">
    <property type="entry name" value="HTH_ARAC_FAMILY_2"/>
    <property type="match status" value="1"/>
</dbReference>
<dbReference type="InterPro" id="IPR018060">
    <property type="entry name" value="HTH_AraC"/>
</dbReference>
<keyword evidence="2 5" id="KW-0238">DNA-binding</keyword>
<reference evidence="5 6" key="1">
    <citation type="submission" date="2017-04" db="EMBL/GenBank/DDBJ databases">
        <authorList>
            <person name="Afonso C.L."/>
            <person name="Miller P.J."/>
            <person name="Scott M.A."/>
            <person name="Spackman E."/>
            <person name="Goraichik I."/>
            <person name="Dimitrov K.M."/>
            <person name="Suarez D.L."/>
            <person name="Swayne D.E."/>
        </authorList>
    </citation>
    <scope>NUCLEOTIDE SEQUENCE [LARGE SCALE GENOMIC DNA]</scope>
    <source>
        <strain evidence="5 6">USBA 355</strain>
    </source>
</reference>
<dbReference type="AlphaFoldDB" id="A0A1Y6CK00"/>
<dbReference type="PANTHER" id="PTHR43436">
    <property type="entry name" value="ARAC-FAMILY TRANSCRIPTIONAL REGULATOR"/>
    <property type="match status" value="1"/>
</dbReference>
<dbReference type="GO" id="GO:0043565">
    <property type="term" value="F:sequence-specific DNA binding"/>
    <property type="evidence" value="ECO:0007669"/>
    <property type="project" value="InterPro"/>
</dbReference>
<feature type="domain" description="HTH araC/xylS-type" evidence="4">
    <location>
        <begin position="193"/>
        <end position="291"/>
    </location>
</feature>
<dbReference type="Pfam" id="PF06719">
    <property type="entry name" value="AraC_N"/>
    <property type="match status" value="1"/>
</dbReference>
<evidence type="ECO:0000256" key="2">
    <source>
        <dbReference type="ARBA" id="ARBA00023125"/>
    </source>
</evidence>
<proteinExistence type="predicted"/>